<accession>A0A3B1A9Z9</accession>
<evidence type="ECO:0000256" key="1">
    <source>
        <dbReference type="SAM" id="MobiDB-lite"/>
    </source>
</evidence>
<protein>
    <submittedName>
        <fullName evidence="2">Uncharacterized protein</fullName>
    </submittedName>
</protein>
<feature type="region of interest" description="Disordered" evidence="1">
    <location>
        <begin position="216"/>
        <end position="238"/>
    </location>
</feature>
<dbReference type="AlphaFoldDB" id="A0A3B1A9Z9"/>
<evidence type="ECO:0000313" key="2">
    <source>
        <dbReference type="EMBL" id="VAW98420.1"/>
    </source>
</evidence>
<sequence length="238" mass="27350">MPNKNGNAYGLTILCPIKNGIKDDKSYSSLTRWHLQDMQLNEHSPMAKVPETYMCRFYVLNDVFYEGSPAHEEHLKSHYLVFSSNFHGSMEDYLRNMWQNVTTQVIDIWKYCVAFDKVTDADGFVNYIKQCQVKNNLFFVGANDESLAEQLKALYLKQEFSKFVFENQKLNKRENASQLQAAFNSFIKRTQPENLANPSWTPGACTESINKTDIYTLDKDKKNNTSNTGDSSDKEATA</sequence>
<proteinExistence type="predicted"/>
<organism evidence="2">
    <name type="scientific">hydrothermal vent metagenome</name>
    <dbReference type="NCBI Taxonomy" id="652676"/>
    <lineage>
        <taxon>unclassified sequences</taxon>
        <taxon>metagenomes</taxon>
        <taxon>ecological metagenomes</taxon>
    </lineage>
</organism>
<dbReference type="EMBL" id="UOFS01000037">
    <property type="protein sequence ID" value="VAW98420.1"/>
    <property type="molecule type" value="Genomic_DNA"/>
</dbReference>
<reference evidence="2" key="1">
    <citation type="submission" date="2018-06" db="EMBL/GenBank/DDBJ databases">
        <authorList>
            <person name="Zhirakovskaya E."/>
        </authorList>
    </citation>
    <scope>NUCLEOTIDE SEQUENCE</scope>
</reference>
<gene>
    <name evidence="2" type="ORF">MNBD_GAMMA22-2498</name>
</gene>
<name>A0A3B1A9Z9_9ZZZZ</name>